<reference evidence="2" key="1">
    <citation type="journal article" date="2020" name="Nature">
        <title>Giant virus diversity and host interactions through global metagenomics.</title>
        <authorList>
            <person name="Schulz F."/>
            <person name="Roux S."/>
            <person name="Paez-Espino D."/>
            <person name="Jungbluth S."/>
            <person name="Walsh D.A."/>
            <person name="Denef V.J."/>
            <person name="McMahon K.D."/>
            <person name="Konstantinidis K.T."/>
            <person name="Eloe-Fadrosh E.A."/>
            <person name="Kyrpides N.C."/>
            <person name="Woyke T."/>
        </authorList>
    </citation>
    <scope>NUCLEOTIDE SEQUENCE</scope>
    <source>
        <strain evidence="2">GVMAG-M-3300023174-107</strain>
    </source>
</reference>
<dbReference type="AlphaFoldDB" id="A0A6C0D1N8"/>
<organism evidence="2">
    <name type="scientific">viral metagenome</name>
    <dbReference type="NCBI Taxonomy" id="1070528"/>
    <lineage>
        <taxon>unclassified sequences</taxon>
        <taxon>metagenomes</taxon>
        <taxon>organismal metagenomes</taxon>
    </lineage>
</organism>
<evidence type="ECO:0000313" key="2">
    <source>
        <dbReference type="EMBL" id="QHT10352.1"/>
    </source>
</evidence>
<dbReference type="EMBL" id="MN739520">
    <property type="protein sequence ID" value="QHT10352.1"/>
    <property type="molecule type" value="Genomic_DNA"/>
</dbReference>
<name>A0A6C0D1N8_9ZZZZ</name>
<proteinExistence type="predicted"/>
<sequence>MSKRTISINPQFFNISKKKNKKIIPSQVNINASNIRQLLLDKLKEHKKTRKIITEPKSITPLQEKSFDENSKKEEKEVEKEIEKKKEIEKEVEKEIEKKIEKEIEKDNSKPYGNLKNGIKPTYRMYQQDVQKPNDEIPVEPKIILEEKEVKKTFKLGKNPNTRTISILIKNNKSRKKVEDKKTEHKKTAVSTIKNYLKKKNLIKYGSTAPTKLLREMYETSELCGGISNENKDVLIHNFDK</sequence>
<feature type="region of interest" description="Disordered" evidence="1">
    <location>
        <begin position="52"/>
        <end position="84"/>
    </location>
</feature>
<evidence type="ECO:0000256" key="1">
    <source>
        <dbReference type="SAM" id="MobiDB-lite"/>
    </source>
</evidence>
<feature type="compositionally biased region" description="Basic and acidic residues" evidence="1">
    <location>
        <begin position="65"/>
        <end position="84"/>
    </location>
</feature>
<accession>A0A6C0D1N8</accession>
<protein>
    <submittedName>
        <fullName evidence="2">Uncharacterized protein</fullName>
    </submittedName>
</protein>